<keyword evidence="1" id="KW-0812">Transmembrane</keyword>
<keyword evidence="1" id="KW-0472">Membrane</keyword>
<feature type="transmembrane region" description="Helical" evidence="1">
    <location>
        <begin position="45"/>
        <end position="64"/>
    </location>
</feature>
<evidence type="ECO:0000313" key="2">
    <source>
        <dbReference type="EMBL" id="MCT2398044.1"/>
    </source>
</evidence>
<comment type="caution">
    <text evidence="2">The sequence shown here is derived from an EMBL/GenBank/DDBJ whole genome shotgun (WGS) entry which is preliminary data.</text>
</comment>
<evidence type="ECO:0000313" key="3">
    <source>
        <dbReference type="Proteomes" id="UP001165583"/>
    </source>
</evidence>
<feature type="transmembrane region" description="Helical" evidence="1">
    <location>
        <begin position="112"/>
        <end position="132"/>
    </location>
</feature>
<evidence type="ECO:0008006" key="4">
    <source>
        <dbReference type="Google" id="ProtNLM"/>
    </source>
</evidence>
<protein>
    <recommendedName>
        <fullName evidence="4">DoxX family protein</fullName>
    </recommendedName>
</protein>
<gene>
    <name evidence="2" type="ORF">NZK81_00635</name>
</gene>
<dbReference type="Proteomes" id="UP001165583">
    <property type="component" value="Unassembled WGS sequence"/>
</dbReference>
<organism evidence="2 3">
    <name type="scientific">Novosphingobium mangrovi</name>
    <name type="common">ex Huang et al. 2023</name>
    <dbReference type="NCBI Taxonomy" id="2976432"/>
    <lineage>
        <taxon>Bacteria</taxon>
        <taxon>Pseudomonadati</taxon>
        <taxon>Pseudomonadota</taxon>
        <taxon>Alphaproteobacteria</taxon>
        <taxon>Sphingomonadales</taxon>
        <taxon>Sphingomonadaceae</taxon>
        <taxon>Novosphingobium</taxon>
    </lineage>
</organism>
<keyword evidence="3" id="KW-1185">Reference proteome</keyword>
<evidence type="ECO:0000256" key="1">
    <source>
        <dbReference type="SAM" id="Phobius"/>
    </source>
</evidence>
<proteinExistence type="predicted"/>
<feature type="transmembrane region" description="Helical" evidence="1">
    <location>
        <begin position="6"/>
        <end position="24"/>
    </location>
</feature>
<accession>A0ABT2HZR4</accession>
<sequence>MPDVTLAPAWTALFLGLFAFFAGIGEFRKPGHWQTLIEEIVASPALQLATGLLELFLGAVIYIANPWASPDWLSSALSVVGGLMCIEALMVLAFSDVYMAFWVRRFGPLSKLWCCCSIVIGLALIVVSMLHFSGMLTALT</sequence>
<name>A0ABT2HZR4_9SPHN</name>
<dbReference type="RefSeq" id="WP_260043104.1">
    <property type="nucleotide sequence ID" value="NZ_JANZXA010000001.1"/>
</dbReference>
<feature type="transmembrane region" description="Helical" evidence="1">
    <location>
        <begin position="76"/>
        <end position="100"/>
    </location>
</feature>
<keyword evidence="1" id="KW-1133">Transmembrane helix</keyword>
<reference evidence="2" key="1">
    <citation type="submission" date="2022-09" db="EMBL/GenBank/DDBJ databases">
        <title>Novosphingobium sp. Nov., a polycyclic aromatic hydrocarbon-degrading bacterium isolated form mangrove sediments in HongKong.</title>
        <authorList>
            <person name="Hu Z."/>
        </authorList>
    </citation>
    <scope>NUCLEOTIDE SEQUENCE</scope>
    <source>
        <strain evidence="2">HK4-1</strain>
    </source>
</reference>
<dbReference type="EMBL" id="JANZXA010000001">
    <property type="protein sequence ID" value="MCT2398044.1"/>
    <property type="molecule type" value="Genomic_DNA"/>
</dbReference>